<dbReference type="Pfam" id="PF00708">
    <property type="entry name" value="Acylphosphatase"/>
    <property type="match status" value="1"/>
</dbReference>
<dbReference type="GO" id="GO:0008270">
    <property type="term" value="F:zinc ion binding"/>
    <property type="evidence" value="ECO:0007669"/>
    <property type="project" value="UniProtKB-KW"/>
</dbReference>
<dbReference type="EMBL" id="CP027432">
    <property type="protein sequence ID" value="QCI28641.1"/>
    <property type="molecule type" value="Genomic_DNA"/>
</dbReference>
<feature type="domain" description="YrdC-like" evidence="11">
    <location>
        <begin position="202"/>
        <end position="384"/>
    </location>
</feature>
<dbReference type="PANTHER" id="PTHR42959:SF1">
    <property type="entry name" value="CARBAMOYLTRANSFERASE HYPF"/>
    <property type="match status" value="1"/>
</dbReference>
<dbReference type="InterPro" id="IPR017968">
    <property type="entry name" value="Acylphosphatase_CS"/>
</dbReference>
<dbReference type="GO" id="GO:0016743">
    <property type="term" value="F:carboxyl- or carbamoyltransferase activity"/>
    <property type="evidence" value="ECO:0007669"/>
    <property type="project" value="UniProtKB-UniRule"/>
</dbReference>
<feature type="domain" description="Acylphosphatase-like" evidence="10">
    <location>
        <begin position="2"/>
        <end position="86"/>
    </location>
</feature>
<keyword evidence="5" id="KW-0863">Zinc-finger</keyword>
<dbReference type="PROSITE" id="PS51163">
    <property type="entry name" value="YRDC"/>
    <property type="match status" value="1"/>
</dbReference>
<dbReference type="InterPro" id="IPR004421">
    <property type="entry name" value="Carbamoyltransferase_HypF"/>
</dbReference>
<evidence type="ECO:0000256" key="9">
    <source>
        <dbReference type="PROSITE-ProRule" id="PRU00520"/>
    </source>
</evidence>
<dbReference type="PIRSF" id="PIRSF006256">
    <property type="entry name" value="CMPcnvr_hdrg_mat"/>
    <property type="match status" value="1"/>
</dbReference>
<evidence type="ECO:0000259" key="11">
    <source>
        <dbReference type="PROSITE" id="PS51163"/>
    </source>
</evidence>
<dbReference type="InterPro" id="IPR017945">
    <property type="entry name" value="DHBP_synth_RibB-like_a/b_dom"/>
</dbReference>
<dbReference type="Proteomes" id="UP000272781">
    <property type="component" value="Unassembled WGS sequence"/>
</dbReference>
<evidence type="ECO:0000313" key="15">
    <source>
        <dbReference type="Proteomes" id="UP000298805"/>
    </source>
</evidence>
<evidence type="ECO:0000256" key="2">
    <source>
        <dbReference type="ARBA" id="ARBA00008097"/>
    </source>
</evidence>
<keyword evidence="6" id="KW-0862">Zinc</keyword>
<dbReference type="Gene3D" id="3.30.420.40">
    <property type="match status" value="1"/>
</dbReference>
<gene>
    <name evidence="12" type="primary">hypF</name>
    <name evidence="12" type="ORF">C6V80_06575</name>
    <name evidence="13" type="ORF">EDC58_0109</name>
</gene>
<evidence type="ECO:0000313" key="13">
    <source>
        <dbReference type="EMBL" id="ROR40630.1"/>
    </source>
</evidence>
<reference evidence="12" key="3">
    <citation type="submission" date="2019-06" db="EMBL/GenBank/DDBJ databases">
        <title>A comparative analysis of the Nautiliaceae.</title>
        <authorList>
            <person name="Grosche A."/>
            <person name="Smedile F."/>
            <person name="Vetriani C."/>
        </authorList>
    </citation>
    <scope>NUCLEOTIDE SEQUENCE</scope>
    <source>
        <strain evidence="12">TB6</strain>
    </source>
</reference>
<organism evidence="13 14">
    <name type="scientific">Caminibacter pacificus</name>
    <dbReference type="NCBI Taxonomy" id="1424653"/>
    <lineage>
        <taxon>Bacteria</taxon>
        <taxon>Pseudomonadati</taxon>
        <taxon>Campylobacterota</taxon>
        <taxon>Epsilonproteobacteria</taxon>
        <taxon>Nautiliales</taxon>
        <taxon>Nautiliaceae</taxon>
        <taxon>Caminibacter</taxon>
    </lineage>
</organism>
<comment type="catalytic activity">
    <reaction evidence="9">
        <text>an acyl phosphate + H2O = a carboxylate + phosphate + H(+)</text>
        <dbReference type="Rhea" id="RHEA:14965"/>
        <dbReference type="ChEBI" id="CHEBI:15377"/>
        <dbReference type="ChEBI" id="CHEBI:15378"/>
        <dbReference type="ChEBI" id="CHEBI:29067"/>
        <dbReference type="ChEBI" id="CHEBI:43474"/>
        <dbReference type="ChEBI" id="CHEBI:59918"/>
        <dbReference type="EC" id="3.6.1.7"/>
    </reaction>
</comment>
<evidence type="ECO:0000256" key="4">
    <source>
        <dbReference type="ARBA" id="ARBA00022723"/>
    </source>
</evidence>
<feature type="active site" evidence="9">
    <location>
        <position position="35"/>
    </location>
</feature>
<keyword evidence="9" id="KW-0378">Hydrolase</keyword>
<evidence type="ECO:0000256" key="8">
    <source>
        <dbReference type="PIRNR" id="PIRNR006256"/>
    </source>
</evidence>
<comment type="catalytic activity">
    <reaction evidence="7">
        <text>C-terminal L-cysteinyl-[HypE protein] + carbamoyl phosphate + ATP + H2O = C-terminal S-carboxamide-L-cysteinyl-[HypE protein] + AMP + phosphate + diphosphate + H(+)</text>
        <dbReference type="Rhea" id="RHEA:55636"/>
        <dbReference type="Rhea" id="RHEA-COMP:14247"/>
        <dbReference type="Rhea" id="RHEA-COMP:14392"/>
        <dbReference type="ChEBI" id="CHEBI:15377"/>
        <dbReference type="ChEBI" id="CHEBI:15378"/>
        <dbReference type="ChEBI" id="CHEBI:30616"/>
        <dbReference type="ChEBI" id="CHEBI:33019"/>
        <dbReference type="ChEBI" id="CHEBI:43474"/>
        <dbReference type="ChEBI" id="CHEBI:58228"/>
        <dbReference type="ChEBI" id="CHEBI:76913"/>
        <dbReference type="ChEBI" id="CHEBI:139126"/>
        <dbReference type="ChEBI" id="CHEBI:456215"/>
    </reaction>
</comment>
<comment type="pathway">
    <text evidence="1">Protein modification; [NiFe] hydrogenase maturation.</text>
</comment>
<evidence type="ECO:0000256" key="7">
    <source>
        <dbReference type="ARBA" id="ARBA00048220"/>
    </source>
</evidence>
<dbReference type="Pfam" id="PF22521">
    <property type="entry name" value="HypF_C_2"/>
    <property type="match status" value="1"/>
</dbReference>
<evidence type="ECO:0000259" key="10">
    <source>
        <dbReference type="PROSITE" id="PS51160"/>
    </source>
</evidence>
<protein>
    <recommendedName>
        <fullName evidence="8">Carbamoyltransferase</fullName>
        <ecNumber evidence="8">6.2.-.-</ecNumber>
    </recommendedName>
</protein>
<dbReference type="PROSITE" id="PS51160">
    <property type="entry name" value="ACYLPHOSPHATASE_3"/>
    <property type="match status" value="1"/>
</dbReference>
<dbReference type="SUPFAM" id="SSF54975">
    <property type="entry name" value="Acylphosphatase/BLUF domain-like"/>
    <property type="match status" value="1"/>
</dbReference>
<dbReference type="GO" id="GO:0016874">
    <property type="term" value="F:ligase activity"/>
    <property type="evidence" value="ECO:0007669"/>
    <property type="project" value="UniProtKB-UniRule"/>
</dbReference>
<accession>A0AAJ4RDP6</accession>
<dbReference type="GO" id="GO:0051604">
    <property type="term" value="P:protein maturation"/>
    <property type="evidence" value="ECO:0007669"/>
    <property type="project" value="TreeGrafter"/>
</dbReference>
<dbReference type="Gene3D" id="3.30.110.120">
    <property type="match status" value="1"/>
</dbReference>
<dbReference type="GO" id="GO:0003725">
    <property type="term" value="F:double-stranded RNA binding"/>
    <property type="evidence" value="ECO:0007669"/>
    <property type="project" value="InterPro"/>
</dbReference>
<evidence type="ECO:0000256" key="1">
    <source>
        <dbReference type="ARBA" id="ARBA00004711"/>
    </source>
</evidence>
<reference evidence="15" key="1">
    <citation type="submission" date="2018-03" db="EMBL/GenBank/DDBJ databases">
        <title>A comparative analysis of the Nautiliaceae.</title>
        <authorList>
            <person name="Grosche A."/>
            <person name="Smedile F."/>
            <person name="Vetriani C."/>
        </authorList>
    </citation>
    <scope>NUCLEOTIDE SEQUENCE [LARGE SCALE GENOMIC DNA]</scope>
    <source>
        <strain evidence="15">TB6</strain>
    </source>
</reference>
<dbReference type="InterPro" id="IPR055128">
    <property type="entry name" value="HypF_C_2"/>
</dbReference>
<dbReference type="InterPro" id="IPR011125">
    <property type="entry name" value="Znf_HypF"/>
</dbReference>
<dbReference type="Gene3D" id="3.90.870.50">
    <property type="match status" value="1"/>
</dbReference>
<dbReference type="PROSITE" id="PS00150">
    <property type="entry name" value="ACYLPHOSPHATASE_1"/>
    <property type="match status" value="1"/>
</dbReference>
<dbReference type="NCBIfam" id="TIGR00143">
    <property type="entry name" value="hypF"/>
    <property type="match status" value="1"/>
</dbReference>
<dbReference type="GO" id="GO:0003998">
    <property type="term" value="F:acylphosphatase activity"/>
    <property type="evidence" value="ECO:0007669"/>
    <property type="project" value="UniProtKB-EC"/>
</dbReference>
<sequence length="727" mass="83173">MRVKYKINGIVQGVGFRPTVYKIAKKLNLKGYVLNSSDGVIIEIEGENKDKFLDELKKNLPPLARIDSIESEILDFVGFKDFVIKESQNTQKTTSISPDIAVCDDCLKEMYDKNDRRYLYPFINCTNCGPRYTIIENIPYDRKNTSMKKFKMCKFCEIEYNDPLNRRYHAQPISCYDCGPKLDVKRKDDSGKWKSLNFDDEIHKIKYIAKKIKEGKNVAIKGLGGFHLVCDATNEEAVGNLRERKRRPSKPFAMMFKNLDMIKDYCDITDKDVALITSKEKPIVLVKKKKDLKGIADKIDRYGVFLPYTPLHYLLFDFLDFPIVATSANISDEPIIRDSDELIEKLSNVIDYILDNDRDIVNACDDSVVQAVGDEYITMRCARGYAPLMENDKSENEKSYGKLNILAVGANQKNTISLAFKDKFILSPHIGDLGTLGSIEYFQRTIETFRRLYEFEEDVIICDKHPYYESTKWALSQDKKIFQVQHHYAHALATMFEHNLKGEYLCFIFDGTGYGDDGTIWGGEVFIANRNDYKRIHHIKPFKLIGGEKAVKNPANMAVALIDEELAKNYPNYKIAKALNNASFPLTSSMGRMFDMVAFLSGMIEKNEWEGISGLLIEKYYNPEINEKIELKIEKEIDFRPVLNFAAANRGEFERVSSVFINTLVDLIEKIAKIYDLPVIVGGGVFQNKTLLTLVNKRLNPYFNKKIPINDGGVSVGQAAWGIWNLK</sequence>
<keyword evidence="15" id="KW-1185">Reference proteome</keyword>
<name>A0AAJ4RDP6_9BACT</name>
<dbReference type="Proteomes" id="UP000298805">
    <property type="component" value="Chromosome"/>
</dbReference>
<dbReference type="InterPro" id="IPR001792">
    <property type="entry name" value="Acylphosphatase-like_dom"/>
</dbReference>
<dbReference type="Pfam" id="PF17788">
    <property type="entry name" value="HypF_C"/>
    <property type="match status" value="1"/>
</dbReference>
<evidence type="ECO:0000313" key="14">
    <source>
        <dbReference type="Proteomes" id="UP000272781"/>
    </source>
</evidence>
<dbReference type="Pfam" id="PF01300">
    <property type="entry name" value="Sua5_yciO_yrdC"/>
    <property type="match status" value="1"/>
</dbReference>
<keyword evidence="3" id="KW-0436">Ligase</keyword>
<dbReference type="Pfam" id="PF07503">
    <property type="entry name" value="zf-HYPF"/>
    <property type="match status" value="2"/>
</dbReference>
<dbReference type="InterPro" id="IPR006070">
    <property type="entry name" value="Sua5-like_dom"/>
</dbReference>
<evidence type="ECO:0000313" key="12">
    <source>
        <dbReference type="EMBL" id="QCI28641.1"/>
    </source>
</evidence>
<evidence type="ECO:0000256" key="5">
    <source>
        <dbReference type="ARBA" id="ARBA00022771"/>
    </source>
</evidence>
<dbReference type="InterPro" id="IPR036046">
    <property type="entry name" value="Acylphosphatase-like_dom_sf"/>
</dbReference>
<dbReference type="PANTHER" id="PTHR42959">
    <property type="entry name" value="CARBAMOYLTRANSFERASE"/>
    <property type="match status" value="1"/>
</dbReference>
<dbReference type="SUPFAM" id="SSF55821">
    <property type="entry name" value="YrdC/RibB"/>
    <property type="match status" value="1"/>
</dbReference>
<proteinExistence type="inferred from homology"/>
<reference evidence="13 14" key="2">
    <citation type="submission" date="2018-11" db="EMBL/GenBank/DDBJ databases">
        <title>Genomic Encyclopedia of Type Strains, Phase IV (KMG-IV): sequencing the most valuable type-strain genomes for metagenomic binning, comparative biology and taxonomic classification.</title>
        <authorList>
            <person name="Goeker M."/>
        </authorList>
    </citation>
    <scope>NUCLEOTIDE SEQUENCE [LARGE SCALE GENOMIC DNA]</scope>
    <source>
        <strain evidence="13 14">DSM 27783</strain>
    </source>
</reference>
<keyword evidence="4" id="KW-0479">Metal-binding</keyword>
<feature type="active site" evidence="9">
    <location>
        <position position="17"/>
    </location>
</feature>
<dbReference type="InterPro" id="IPR051060">
    <property type="entry name" value="Carbamoyltrans_HypF-like"/>
</dbReference>
<dbReference type="AlphaFoldDB" id="A0AAJ4RDP6"/>
<dbReference type="InterPro" id="IPR041440">
    <property type="entry name" value="HypF_C"/>
</dbReference>
<evidence type="ECO:0000256" key="3">
    <source>
        <dbReference type="ARBA" id="ARBA00022598"/>
    </source>
</evidence>
<dbReference type="EC" id="6.2.-.-" evidence="8"/>
<dbReference type="RefSeq" id="WP_123351545.1">
    <property type="nucleotide sequence ID" value="NZ_CP027432.2"/>
</dbReference>
<dbReference type="EMBL" id="RJVK01000001">
    <property type="protein sequence ID" value="ROR40630.1"/>
    <property type="molecule type" value="Genomic_DNA"/>
</dbReference>
<evidence type="ECO:0000256" key="6">
    <source>
        <dbReference type="ARBA" id="ARBA00022833"/>
    </source>
</evidence>
<dbReference type="Gene3D" id="3.30.420.360">
    <property type="match status" value="1"/>
</dbReference>
<comment type="similarity">
    <text evidence="2 8">Belongs to the carbamoyltransferase HypF family.</text>
</comment>